<evidence type="ECO:0008006" key="4">
    <source>
        <dbReference type="Google" id="ProtNLM"/>
    </source>
</evidence>
<comment type="caution">
    <text evidence="2">The sequence shown here is derived from an EMBL/GenBank/DDBJ whole genome shotgun (WGS) entry which is preliminary data.</text>
</comment>
<proteinExistence type="predicted"/>
<accession>A0AAV9ISP3</accession>
<dbReference type="Proteomes" id="UP001301350">
    <property type="component" value="Unassembled WGS sequence"/>
</dbReference>
<evidence type="ECO:0000313" key="2">
    <source>
        <dbReference type="EMBL" id="KAK4535125.1"/>
    </source>
</evidence>
<protein>
    <recommendedName>
        <fullName evidence="4">Membrane-associated protein</fullName>
    </recommendedName>
</protein>
<organism evidence="2 3">
    <name type="scientific">Cyanidium caldarium</name>
    <name type="common">Red alga</name>
    <dbReference type="NCBI Taxonomy" id="2771"/>
    <lineage>
        <taxon>Eukaryota</taxon>
        <taxon>Rhodophyta</taxon>
        <taxon>Bangiophyceae</taxon>
        <taxon>Cyanidiales</taxon>
        <taxon>Cyanidiaceae</taxon>
        <taxon>Cyanidium</taxon>
    </lineage>
</organism>
<evidence type="ECO:0000256" key="1">
    <source>
        <dbReference type="SAM" id="SignalP"/>
    </source>
</evidence>
<sequence length="217" mass="22468">MCSSRLALYLLLAILAAVVAVQRAPLATTATPLLRQVKHPPQVHRQATSAPALVSALVTNEHTLPIEVIVEFGKFVAAASASERQVSSKSVVFPGDTVVLGTQAVQLREASVVMSLSTETSSSTSSSSVLPSGPCVQRTLAIQTVTACGFPSNDTSVPYTYPGSCATLTTPYATENEEDGVFVVSTNGGSSSSPPVRMRYAGGVRNTAPLVVDGCSL</sequence>
<dbReference type="EMBL" id="JANCYW010000003">
    <property type="protein sequence ID" value="KAK4535125.1"/>
    <property type="molecule type" value="Genomic_DNA"/>
</dbReference>
<dbReference type="AlphaFoldDB" id="A0AAV9ISP3"/>
<feature type="chain" id="PRO_5043406963" description="Membrane-associated protein" evidence="1">
    <location>
        <begin position="21"/>
        <end position="217"/>
    </location>
</feature>
<name>A0AAV9ISP3_CYACA</name>
<evidence type="ECO:0000313" key="3">
    <source>
        <dbReference type="Proteomes" id="UP001301350"/>
    </source>
</evidence>
<reference evidence="2 3" key="1">
    <citation type="submission" date="2022-07" db="EMBL/GenBank/DDBJ databases">
        <title>Genome-wide signatures of adaptation to extreme environments.</title>
        <authorList>
            <person name="Cho C.H."/>
            <person name="Yoon H.S."/>
        </authorList>
    </citation>
    <scope>NUCLEOTIDE SEQUENCE [LARGE SCALE GENOMIC DNA]</scope>
    <source>
        <strain evidence="2 3">DBV 063 E5</strain>
    </source>
</reference>
<feature type="signal peptide" evidence="1">
    <location>
        <begin position="1"/>
        <end position="20"/>
    </location>
</feature>
<keyword evidence="3" id="KW-1185">Reference proteome</keyword>
<gene>
    <name evidence="2" type="ORF">CDCA_CDCA03G1150</name>
</gene>
<keyword evidence="1" id="KW-0732">Signal</keyword>